<dbReference type="Proteomes" id="UP000053937">
    <property type="component" value="Unassembled WGS sequence"/>
</dbReference>
<reference evidence="1 2" key="1">
    <citation type="submission" date="2015-10" db="EMBL/GenBank/DDBJ databases">
        <title>Draft Genome Sequence of Chlorobium limicola strain Frasassi Growing under Artificial Lighting in the Frasassi Cave System.</title>
        <authorList>
            <person name="Mansor M."/>
            <person name="Macalady J."/>
        </authorList>
    </citation>
    <scope>NUCLEOTIDE SEQUENCE [LARGE SCALE GENOMIC DNA]</scope>
    <source>
        <strain evidence="1 2">Frasassi</strain>
    </source>
</reference>
<organism evidence="1 2">
    <name type="scientific">Chlorobium limicola</name>
    <dbReference type="NCBI Taxonomy" id="1092"/>
    <lineage>
        <taxon>Bacteria</taxon>
        <taxon>Pseudomonadati</taxon>
        <taxon>Chlorobiota</taxon>
        <taxon>Chlorobiia</taxon>
        <taxon>Chlorobiales</taxon>
        <taxon>Chlorobiaceae</taxon>
        <taxon>Chlorobium/Pelodictyon group</taxon>
        <taxon>Chlorobium</taxon>
    </lineage>
</organism>
<comment type="caution">
    <text evidence="1">The sequence shown here is derived from an EMBL/GenBank/DDBJ whole genome shotgun (WGS) entry which is preliminary data.</text>
</comment>
<keyword evidence="2" id="KW-1185">Reference proteome</keyword>
<protein>
    <submittedName>
        <fullName evidence="1">Transcriptional regulator</fullName>
    </submittedName>
</protein>
<accession>A0A101J547</accession>
<proteinExistence type="predicted"/>
<dbReference type="RefSeq" id="WP_059139596.1">
    <property type="nucleotide sequence ID" value="NZ_LMBR01000234.1"/>
</dbReference>
<evidence type="ECO:0000313" key="2">
    <source>
        <dbReference type="Proteomes" id="UP000053937"/>
    </source>
</evidence>
<dbReference type="EMBL" id="LMBR01000234">
    <property type="protein sequence ID" value="KUL20386.1"/>
    <property type="molecule type" value="Genomic_DNA"/>
</dbReference>
<dbReference type="OrthoDB" id="597825at2"/>
<dbReference type="InterPro" id="IPR026002">
    <property type="entry name" value="ATC_hydrolase-like"/>
</dbReference>
<sequence length="164" mass="18543">MQKKNSELIEAAGKKFAQFRKLSREHSEAEAWETMLEGFPELQKQRMGPLLSLHTLAEGFRAAVPYFKAVGMDMDVVDISNRGVDAVLEIQRFCPYLEVCTEYGFETPCHVICEMDMEASHRAFPEMKGEILCRQAFGCPVCIFKYQRPEKTDTGAGKPAPVET</sequence>
<dbReference type="AlphaFoldDB" id="A0A101J547"/>
<gene>
    <name evidence="1" type="ORF">ASB62_09220</name>
</gene>
<dbReference type="Pfam" id="PF14196">
    <property type="entry name" value="ATC_hydrolase"/>
    <property type="match status" value="1"/>
</dbReference>
<evidence type="ECO:0000313" key="1">
    <source>
        <dbReference type="EMBL" id="KUL20386.1"/>
    </source>
</evidence>
<name>A0A101J547_CHLLI</name>